<name>A0ACB9HZV4_9ASTR</name>
<dbReference type="EMBL" id="CM042027">
    <property type="protein sequence ID" value="KAI3800756.1"/>
    <property type="molecule type" value="Genomic_DNA"/>
</dbReference>
<proteinExistence type="predicted"/>
<gene>
    <name evidence="1" type="ORF">L1987_28850</name>
</gene>
<keyword evidence="2" id="KW-1185">Reference proteome</keyword>
<evidence type="ECO:0000313" key="2">
    <source>
        <dbReference type="Proteomes" id="UP001056120"/>
    </source>
</evidence>
<reference evidence="1 2" key="2">
    <citation type="journal article" date="2022" name="Mol. Ecol. Resour.">
        <title>The genomes of chicory, endive, great burdock and yacon provide insights into Asteraceae paleo-polyploidization history and plant inulin production.</title>
        <authorList>
            <person name="Fan W."/>
            <person name="Wang S."/>
            <person name="Wang H."/>
            <person name="Wang A."/>
            <person name="Jiang F."/>
            <person name="Liu H."/>
            <person name="Zhao H."/>
            <person name="Xu D."/>
            <person name="Zhang Y."/>
        </authorList>
    </citation>
    <scope>NUCLEOTIDE SEQUENCE [LARGE SCALE GENOMIC DNA]</scope>
    <source>
        <strain evidence="2">cv. Yunnan</strain>
        <tissue evidence="1">Leaves</tissue>
    </source>
</reference>
<reference evidence="2" key="1">
    <citation type="journal article" date="2022" name="Mol. Ecol. Resour.">
        <title>The genomes of chicory, endive, great burdock and yacon provide insights into Asteraceae palaeo-polyploidization history and plant inulin production.</title>
        <authorList>
            <person name="Fan W."/>
            <person name="Wang S."/>
            <person name="Wang H."/>
            <person name="Wang A."/>
            <person name="Jiang F."/>
            <person name="Liu H."/>
            <person name="Zhao H."/>
            <person name="Xu D."/>
            <person name="Zhang Y."/>
        </authorList>
    </citation>
    <scope>NUCLEOTIDE SEQUENCE [LARGE SCALE GENOMIC DNA]</scope>
    <source>
        <strain evidence="2">cv. Yunnan</strain>
    </source>
</reference>
<accession>A0ACB9HZV4</accession>
<comment type="caution">
    <text evidence="1">The sequence shown here is derived from an EMBL/GenBank/DDBJ whole genome shotgun (WGS) entry which is preliminary data.</text>
</comment>
<organism evidence="1 2">
    <name type="scientific">Smallanthus sonchifolius</name>
    <dbReference type="NCBI Taxonomy" id="185202"/>
    <lineage>
        <taxon>Eukaryota</taxon>
        <taxon>Viridiplantae</taxon>
        <taxon>Streptophyta</taxon>
        <taxon>Embryophyta</taxon>
        <taxon>Tracheophyta</taxon>
        <taxon>Spermatophyta</taxon>
        <taxon>Magnoliopsida</taxon>
        <taxon>eudicotyledons</taxon>
        <taxon>Gunneridae</taxon>
        <taxon>Pentapetalae</taxon>
        <taxon>asterids</taxon>
        <taxon>campanulids</taxon>
        <taxon>Asterales</taxon>
        <taxon>Asteraceae</taxon>
        <taxon>Asteroideae</taxon>
        <taxon>Heliantheae alliance</taxon>
        <taxon>Millerieae</taxon>
        <taxon>Smallanthus</taxon>
    </lineage>
</organism>
<sequence length="82" mass="8875">MVLSGLSGESVAEIESNEVCSGEEPTRISNSSNRILIPLFSFLFFSSCEIQTPSVSPSKFVSSTNFPMISSIVLFQCSLFAD</sequence>
<evidence type="ECO:0000313" key="1">
    <source>
        <dbReference type="EMBL" id="KAI3800756.1"/>
    </source>
</evidence>
<protein>
    <submittedName>
        <fullName evidence="1">Uncharacterized protein</fullName>
    </submittedName>
</protein>
<dbReference type="Proteomes" id="UP001056120">
    <property type="component" value="Linkage Group LG10"/>
</dbReference>